<dbReference type="PROSITE" id="PS50082">
    <property type="entry name" value="WD_REPEATS_2"/>
    <property type="match status" value="3"/>
</dbReference>
<dbReference type="PROSITE" id="PS50294">
    <property type="entry name" value="WD_REPEATS_REGION"/>
    <property type="match status" value="2"/>
</dbReference>
<gene>
    <name evidence="7" type="ORF">M0812_03279</name>
    <name evidence="8" type="ORF">M0813_17101</name>
</gene>
<keyword evidence="3" id="KW-0677">Repeat</keyword>
<dbReference type="Proteomes" id="UP001146793">
    <property type="component" value="Unassembled WGS sequence"/>
</dbReference>
<evidence type="ECO:0000256" key="3">
    <source>
        <dbReference type="ARBA" id="ARBA00022737"/>
    </source>
</evidence>
<evidence type="ECO:0000313" key="9">
    <source>
        <dbReference type="Proteomes" id="UP001146793"/>
    </source>
</evidence>
<dbReference type="Pfam" id="PF23609">
    <property type="entry name" value="Beta-prop_EIPR1"/>
    <property type="match status" value="1"/>
</dbReference>
<dbReference type="InterPro" id="IPR036322">
    <property type="entry name" value="WD40_repeat_dom_sf"/>
</dbReference>
<dbReference type="Gene3D" id="2.130.10.10">
    <property type="entry name" value="YVTN repeat-like/Quinoprotein amine dehydrogenase"/>
    <property type="match status" value="1"/>
</dbReference>
<evidence type="ECO:0000313" key="7">
    <source>
        <dbReference type="EMBL" id="KAJ3451530.1"/>
    </source>
</evidence>
<dbReference type="InterPro" id="IPR001680">
    <property type="entry name" value="WD40_rpt"/>
</dbReference>
<protein>
    <submittedName>
        <fullName evidence="7">Wd40 repeat family</fullName>
    </submittedName>
</protein>
<dbReference type="EMBL" id="JANTQA010000008">
    <property type="protein sequence ID" value="KAJ3451530.1"/>
    <property type="molecule type" value="Genomic_DNA"/>
</dbReference>
<dbReference type="InterPro" id="IPR015943">
    <property type="entry name" value="WD40/YVTN_repeat-like_dom_sf"/>
</dbReference>
<dbReference type="Pfam" id="PF00400">
    <property type="entry name" value="WD40"/>
    <property type="match status" value="1"/>
</dbReference>
<evidence type="ECO:0000313" key="8">
    <source>
        <dbReference type="EMBL" id="KAJ6249678.1"/>
    </source>
</evidence>
<dbReference type="InterPro" id="IPR050459">
    <property type="entry name" value="WD_repeat_RBAP46/RBAP48/MSI1"/>
</dbReference>
<dbReference type="GO" id="GO:0005634">
    <property type="term" value="C:nucleus"/>
    <property type="evidence" value="ECO:0007669"/>
    <property type="project" value="UniProtKB-SubCell"/>
</dbReference>
<dbReference type="InterPro" id="IPR019775">
    <property type="entry name" value="WD40_repeat_CS"/>
</dbReference>
<feature type="repeat" description="WD" evidence="5">
    <location>
        <begin position="232"/>
        <end position="274"/>
    </location>
</feature>
<feature type="domain" description="EIPR1-like beta-propeller" evidence="6">
    <location>
        <begin position="186"/>
        <end position="308"/>
    </location>
</feature>
<evidence type="ECO:0000256" key="5">
    <source>
        <dbReference type="PROSITE-ProRule" id="PRU00221"/>
    </source>
</evidence>
<evidence type="ECO:0000259" key="6">
    <source>
        <dbReference type="Pfam" id="PF23609"/>
    </source>
</evidence>
<dbReference type="PRINTS" id="PR00320">
    <property type="entry name" value="GPROTEINBRPT"/>
</dbReference>
<dbReference type="Proteomes" id="UP001150062">
    <property type="component" value="Unassembled WGS sequence"/>
</dbReference>
<comment type="caution">
    <text evidence="7">The sequence shown here is derived from an EMBL/GenBank/DDBJ whole genome shotgun (WGS) entry which is preliminary data.</text>
</comment>
<organism evidence="7 9">
    <name type="scientific">Anaeramoeba flamelloides</name>
    <dbReference type="NCBI Taxonomy" id="1746091"/>
    <lineage>
        <taxon>Eukaryota</taxon>
        <taxon>Metamonada</taxon>
        <taxon>Anaeramoebidae</taxon>
        <taxon>Anaeramoeba</taxon>
    </lineage>
</organism>
<dbReference type="SUPFAM" id="SSF50978">
    <property type="entry name" value="WD40 repeat-like"/>
    <property type="match status" value="1"/>
</dbReference>
<dbReference type="EMBL" id="JAOAOG010000098">
    <property type="protein sequence ID" value="KAJ6249678.1"/>
    <property type="molecule type" value="Genomic_DNA"/>
</dbReference>
<feature type="repeat" description="WD" evidence="5">
    <location>
        <begin position="142"/>
        <end position="175"/>
    </location>
</feature>
<evidence type="ECO:0000313" key="10">
    <source>
        <dbReference type="Proteomes" id="UP001150062"/>
    </source>
</evidence>
<evidence type="ECO:0000256" key="4">
    <source>
        <dbReference type="ARBA" id="ARBA00023242"/>
    </source>
</evidence>
<keyword evidence="4" id="KW-0539">Nucleus</keyword>
<dbReference type="InterPro" id="IPR059104">
    <property type="entry name" value="Beta-prop_EIPR1-like"/>
</dbReference>
<dbReference type="AlphaFoldDB" id="A0AAV8AF88"/>
<keyword evidence="10" id="KW-1185">Reference proteome</keyword>
<evidence type="ECO:0000256" key="2">
    <source>
        <dbReference type="ARBA" id="ARBA00022574"/>
    </source>
</evidence>
<comment type="subcellular location">
    <subcellularLocation>
        <location evidence="1">Nucleus</location>
    </subcellularLocation>
</comment>
<reference evidence="7" key="2">
    <citation type="submission" date="2022-08" db="EMBL/GenBank/DDBJ databases">
        <title>Novel sulphate-reducing endosymbionts in the free-living metamonad Anaeramoeba.</title>
        <authorList>
            <person name="Jerlstrom-Hultqvist J."/>
            <person name="Cepicka I."/>
            <person name="Gallot-Lavallee L."/>
            <person name="Salas-Leiva D."/>
            <person name="Curtis B.A."/>
            <person name="Zahonova K."/>
            <person name="Pipaliya S."/>
            <person name="Dacks J."/>
            <person name="Roger A.J."/>
        </authorList>
    </citation>
    <scope>NUCLEOTIDE SEQUENCE</scope>
    <source>
        <strain evidence="7">Busselton2</strain>
    </source>
</reference>
<evidence type="ECO:0000256" key="1">
    <source>
        <dbReference type="ARBA" id="ARBA00004123"/>
    </source>
</evidence>
<reference evidence="8" key="1">
    <citation type="submission" date="2022-08" db="EMBL/GenBank/DDBJ databases">
        <title>Novel sulfate-reducing endosymbionts in the free-living metamonad Anaeramoeba.</title>
        <authorList>
            <person name="Jerlstrom-Hultqvist J."/>
            <person name="Cepicka I."/>
            <person name="Gallot-Lavallee L."/>
            <person name="Salas-Leiva D."/>
            <person name="Curtis B.A."/>
            <person name="Zahonova K."/>
            <person name="Pipaliya S."/>
            <person name="Dacks J."/>
            <person name="Roger A.J."/>
        </authorList>
    </citation>
    <scope>NUCLEOTIDE SEQUENCE</scope>
    <source>
        <strain evidence="8">Schooner1</strain>
    </source>
</reference>
<accession>A0AAV8AF88</accession>
<dbReference type="PANTHER" id="PTHR22850">
    <property type="entry name" value="WD40 REPEAT FAMILY"/>
    <property type="match status" value="1"/>
</dbReference>
<dbReference type="PROSITE" id="PS00678">
    <property type="entry name" value="WD_REPEATS_1"/>
    <property type="match status" value="1"/>
</dbReference>
<sequence>MNFLFEEQLINYTENSRLWQENSQYFYDIVIQQKIGRALTTQWFDKSGSTQKIIVGEDRSQNGRYLSIYETDFNQDQIFELEGNKLFRTYFEIKLDSEVHRIRIRPDNPLIIACILDTGEAKIINILNPSQLDQEGYSMTSLKGHTNEGYGINWNHKKKGLLATCAYDKKILIWDTNLYGNELEPISSYNDHSAGVEDVEWNPHDPNSFGSVADDQTLKIFDTRTKTHTLNIIAHKEEVNSLSFSPFYPNLIVTGSSDKCVALWDIRNTSTRLHSLLQHQDKIFQVSFSPNDPNLIASSGDDKKILIWDTSQIGDEQQGRDADIGPPELIFTHSGNLQVIREFDWHPTIPYCFTSVDDNHVNLVWKLKPDVIKDESEKGFFNILKQSFSEK</sequence>
<name>A0AAV8AF88_9EUKA</name>
<keyword evidence="2 5" id="KW-0853">WD repeat</keyword>
<feature type="repeat" description="WD" evidence="5">
    <location>
        <begin position="276"/>
        <end position="309"/>
    </location>
</feature>
<dbReference type="SMART" id="SM00320">
    <property type="entry name" value="WD40"/>
    <property type="match status" value="5"/>
</dbReference>
<dbReference type="InterPro" id="IPR020472">
    <property type="entry name" value="WD40_PAC1"/>
</dbReference>
<proteinExistence type="predicted"/>